<proteinExistence type="predicted"/>
<sequence>MDSGFDVGNKKGNVDGIKKGNDSGVTMGSSDKVMISVQAAAMKGANDKANVTKEGPFSYASIFKKDTSKKMVKISEMRNNECVTEADVTILLSKVDEVSNRFANTLYGYLIGKRLAFPIAENYVKNTWQNLDLNV</sequence>
<dbReference type="Proteomes" id="UP000245207">
    <property type="component" value="Unassembled WGS sequence"/>
</dbReference>
<dbReference type="EMBL" id="PKPP01006731">
    <property type="protein sequence ID" value="PWA55535.1"/>
    <property type="molecule type" value="Genomic_DNA"/>
</dbReference>
<dbReference type="AlphaFoldDB" id="A0A2U1M2Q0"/>
<gene>
    <name evidence="1" type="ORF">CTI12_AA426630</name>
</gene>
<organism evidence="1 2">
    <name type="scientific">Artemisia annua</name>
    <name type="common">Sweet wormwood</name>
    <dbReference type="NCBI Taxonomy" id="35608"/>
    <lineage>
        <taxon>Eukaryota</taxon>
        <taxon>Viridiplantae</taxon>
        <taxon>Streptophyta</taxon>
        <taxon>Embryophyta</taxon>
        <taxon>Tracheophyta</taxon>
        <taxon>Spermatophyta</taxon>
        <taxon>Magnoliopsida</taxon>
        <taxon>eudicotyledons</taxon>
        <taxon>Gunneridae</taxon>
        <taxon>Pentapetalae</taxon>
        <taxon>asterids</taxon>
        <taxon>campanulids</taxon>
        <taxon>Asterales</taxon>
        <taxon>Asteraceae</taxon>
        <taxon>Asteroideae</taxon>
        <taxon>Anthemideae</taxon>
        <taxon>Artemisiinae</taxon>
        <taxon>Artemisia</taxon>
    </lineage>
</organism>
<name>A0A2U1M2Q0_ARTAN</name>
<evidence type="ECO:0000313" key="1">
    <source>
        <dbReference type="EMBL" id="PWA55535.1"/>
    </source>
</evidence>
<evidence type="ECO:0000313" key="2">
    <source>
        <dbReference type="Proteomes" id="UP000245207"/>
    </source>
</evidence>
<reference evidence="1 2" key="1">
    <citation type="journal article" date="2018" name="Mol. Plant">
        <title>The genome of Artemisia annua provides insight into the evolution of Asteraceae family and artemisinin biosynthesis.</title>
        <authorList>
            <person name="Shen Q."/>
            <person name="Zhang L."/>
            <person name="Liao Z."/>
            <person name="Wang S."/>
            <person name="Yan T."/>
            <person name="Shi P."/>
            <person name="Liu M."/>
            <person name="Fu X."/>
            <person name="Pan Q."/>
            <person name="Wang Y."/>
            <person name="Lv Z."/>
            <person name="Lu X."/>
            <person name="Zhang F."/>
            <person name="Jiang W."/>
            <person name="Ma Y."/>
            <person name="Chen M."/>
            <person name="Hao X."/>
            <person name="Li L."/>
            <person name="Tang Y."/>
            <person name="Lv G."/>
            <person name="Zhou Y."/>
            <person name="Sun X."/>
            <person name="Brodelius P.E."/>
            <person name="Rose J.K.C."/>
            <person name="Tang K."/>
        </authorList>
    </citation>
    <scope>NUCLEOTIDE SEQUENCE [LARGE SCALE GENOMIC DNA]</scope>
    <source>
        <strain evidence="2">cv. Huhao1</strain>
        <tissue evidence="1">Leaf</tissue>
    </source>
</reference>
<protein>
    <submittedName>
        <fullName evidence="1">Zinc knuckle CX2CX4HX4C</fullName>
    </submittedName>
</protein>
<keyword evidence="2" id="KW-1185">Reference proteome</keyword>
<comment type="caution">
    <text evidence="1">The sequence shown here is derived from an EMBL/GenBank/DDBJ whole genome shotgun (WGS) entry which is preliminary data.</text>
</comment>
<accession>A0A2U1M2Q0</accession>